<dbReference type="Proteomes" id="UP000677804">
    <property type="component" value="Chromosome"/>
</dbReference>
<keyword evidence="2" id="KW-1133">Transmembrane helix</keyword>
<dbReference type="SUPFAM" id="SSF50998">
    <property type="entry name" value="Quinoprotein alcohol dehydrogenase-like"/>
    <property type="match status" value="1"/>
</dbReference>
<organism evidence="4 5">
    <name type="scientific">Cellulomonas wangleii</name>
    <dbReference type="NCBI Taxonomy" id="2816956"/>
    <lineage>
        <taxon>Bacteria</taxon>
        <taxon>Bacillati</taxon>
        <taxon>Actinomycetota</taxon>
        <taxon>Actinomycetes</taxon>
        <taxon>Micrococcales</taxon>
        <taxon>Cellulomonadaceae</taxon>
        <taxon>Cellulomonas</taxon>
    </lineage>
</organism>
<dbReference type="RefSeq" id="WP_207341065.1">
    <property type="nucleotide sequence ID" value="NZ_CP074405.1"/>
</dbReference>
<evidence type="ECO:0000259" key="3">
    <source>
        <dbReference type="Pfam" id="PF13360"/>
    </source>
</evidence>
<dbReference type="Pfam" id="PF13360">
    <property type="entry name" value="PQQ_2"/>
    <property type="match status" value="1"/>
</dbReference>
<name>A0ABX8D214_9CELL</name>
<feature type="domain" description="Pyrrolo-quinoline quinone repeat" evidence="3">
    <location>
        <begin position="367"/>
        <end position="467"/>
    </location>
</feature>
<evidence type="ECO:0000256" key="1">
    <source>
        <dbReference type="SAM" id="MobiDB-lite"/>
    </source>
</evidence>
<keyword evidence="2" id="KW-0812">Transmembrane</keyword>
<dbReference type="Gene3D" id="2.130.10.10">
    <property type="entry name" value="YVTN repeat-like/Quinoprotein amine dehydrogenase"/>
    <property type="match status" value="1"/>
</dbReference>
<evidence type="ECO:0000313" key="5">
    <source>
        <dbReference type="Proteomes" id="UP000677804"/>
    </source>
</evidence>
<protein>
    <submittedName>
        <fullName evidence="4">PQQ-binding-like beta-propeller repeat protein</fullName>
    </submittedName>
</protein>
<evidence type="ECO:0000256" key="2">
    <source>
        <dbReference type="SAM" id="Phobius"/>
    </source>
</evidence>
<feature type="compositionally biased region" description="Gly residues" evidence="1">
    <location>
        <begin position="30"/>
        <end position="40"/>
    </location>
</feature>
<gene>
    <name evidence="4" type="ORF">KG103_11185</name>
</gene>
<dbReference type="InterPro" id="IPR011047">
    <property type="entry name" value="Quinoprotein_ADH-like_sf"/>
</dbReference>
<feature type="transmembrane region" description="Helical" evidence="2">
    <location>
        <begin position="57"/>
        <end position="78"/>
    </location>
</feature>
<evidence type="ECO:0000313" key="4">
    <source>
        <dbReference type="EMBL" id="QVI61081.1"/>
    </source>
</evidence>
<proteinExistence type="predicted"/>
<sequence length="491" mass="50098">MGAMRPASRMRPVELVDDADDRGPPAGGSSLHGGGPGAAGPGDPPTGTGPQPPGRRWWPWALGALVAVVAAGALATAATERAATARADAFARFEGVVRPLDEAPVVRWRTGADGPTPVMTSGGAIVTVSDDEGPWVVRSSDPATGDLRWRAEVTETPGAGFESVAVACAGDPDPTALLLCLWNEPNVVYGSAGESTPYVPPTHVLALAPDDGTRRGTWEVTGPLLGALRHEDDLVVATALPDRRVLVERRAGADGTVRWSWTSPGPLVDDGGVRAAPDLRLAGDVVALVAVSTVLFDVDDGRVLEDGPPGRQILVSALPDGGFATWTSGLAGQLRDADGAVRASAPGLPASPVGDRSVDALLVDAGSRVLGVRPTDGTTIWSLPTSMSPVAVADGVVVLAGEASVGAADGADGRLLWERDLVVAPRSSPLTDALHVLVAEHEGPDSTTLVARGLRDGVEAWRVVLPDGVRAVTAAGGHVVARTASEVLVLG</sequence>
<dbReference type="EMBL" id="CP074405">
    <property type="protein sequence ID" value="QVI61081.1"/>
    <property type="molecule type" value="Genomic_DNA"/>
</dbReference>
<keyword evidence="2" id="KW-0472">Membrane</keyword>
<reference evidence="4 5" key="1">
    <citation type="submission" date="2021-05" db="EMBL/GenBank/DDBJ databases">
        <title>Novel species in genus Cellulomonas.</title>
        <authorList>
            <person name="Zhang G."/>
        </authorList>
    </citation>
    <scope>NUCLEOTIDE SEQUENCE [LARGE SCALE GENOMIC DNA]</scope>
    <source>
        <strain evidence="5">zg-ZUI222</strain>
    </source>
</reference>
<accession>A0ABX8D214</accession>
<dbReference type="Gene3D" id="2.40.10.480">
    <property type="match status" value="1"/>
</dbReference>
<dbReference type="InterPro" id="IPR002372">
    <property type="entry name" value="PQQ_rpt_dom"/>
</dbReference>
<dbReference type="InterPro" id="IPR015943">
    <property type="entry name" value="WD40/YVTN_repeat-like_dom_sf"/>
</dbReference>
<feature type="region of interest" description="Disordered" evidence="1">
    <location>
        <begin position="1"/>
        <end position="57"/>
    </location>
</feature>
<keyword evidence="5" id="KW-1185">Reference proteome</keyword>